<dbReference type="Gene3D" id="4.10.410.10">
    <property type="entry name" value="Pancreatic trypsin inhibitor Kunitz domain"/>
    <property type="match status" value="1"/>
</dbReference>
<dbReference type="InterPro" id="IPR036880">
    <property type="entry name" value="Kunitz_BPTI_sf"/>
</dbReference>
<accession>A0A0C9RXA4</accession>
<proteinExistence type="evidence at transcript level"/>
<organism evidence="3">
    <name type="scientific">Amblyomma americanum</name>
    <name type="common">Lone star tick</name>
    <dbReference type="NCBI Taxonomy" id="6943"/>
    <lineage>
        <taxon>Eukaryota</taxon>
        <taxon>Metazoa</taxon>
        <taxon>Ecdysozoa</taxon>
        <taxon>Arthropoda</taxon>
        <taxon>Chelicerata</taxon>
        <taxon>Arachnida</taxon>
        <taxon>Acari</taxon>
        <taxon>Parasitiformes</taxon>
        <taxon>Ixodida</taxon>
        <taxon>Ixodoidea</taxon>
        <taxon>Ixodidae</taxon>
        <taxon>Amblyomminae</taxon>
        <taxon>Amblyomma</taxon>
    </lineage>
</organism>
<protein>
    <submittedName>
        <fullName evidence="3">Putative tick kunitz 13</fullName>
    </submittedName>
</protein>
<dbReference type="SMART" id="SM00131">
    <property type="entry name" value="KU"/>
    <property type="match status" value="1"/>
</dbReference>
<keyword evidence="1" id="KW-0732">Signal</keyword>
<feature type="chain" id="PRO_5002219375" evidence="1">
    <location>
        <begin position="22"/>
        <end position="158"/>
    </location>
</feature>
<reference evidence="3" key="1">
    <citation type="journal article" date="2015" name="PLoS ONE">
        <title>An Insight into the Sialome of the Lone Star Tick, Amblyomma americanum, with a Glimpse on Its Time Dependent Gene Expression.</title>
        <authorList>
            <person name="Karim S."/>
            <person name="Ribeiro J.M."/>
        </authorList>
    </citation>
    <scope>NUCLEOTIDE SEQUENCE</scope>
    <source>
        <tissue evidence="3">Salivary gland</tissue>
    </source>
</reference>
<feature type="signal peptide" evidence="1">
    <location>
        <begin position="1"/>
        <end position="21"/>
    </location>
</feature>
<dbReference type="SUPFAM" id="SSF57362">
    <property type="entry name" value="BPTI-like"/>
    <property type="match status" value="1"/>
</dbReference>
<evidence type="ECO:0000259" key="2">
    <source>
        <dbReference type="PROSITE" id="PS50279"/>
    </source>
</evidence>
<dbReference type="EMBL" id="GBZX01000474">
    <property type="protein sequence ID" value="JAG92266.1"/>
    <property type="molecule type" value="mRNA"/>
</dbReference>
<feature type="domain" description="BPTI/Kunitz inhibitor" evidence="2">
    <location>
        <begin position="37"/>
        <end position="94"/>
    </location>
</feature>
<evidence type="ECO:0000256" key="1">
    <source>
        <dbReference type="SAM" id="SignalP"/>
    </source>
</evidence>
<dbReference type="InterPro" id="IPR002223">
    <property type="entry name" value="Kunitz_BPTI"/>
</dbReference>
<dbReference type="AlphaFoldDB" id="A0A0C9RXA4"/>
<name>A0A0C9RXA4_AMBAM</name>
<evidence type="ECO:0000313" key="3">
    <source>
        <dbReference type="EMBL" id="JAG92266.1"/>
    </source>
</evidence>
<dbReference type="GO" id="GO:0004867">
    <property type="term" value="F:serine-type endopeptidase inhibitor activity"/>
    <property type="evidence" value="ECO:0007669"/>
    <property type="project" value="InterPro"/>
</dbReference>
<sequence>MQLLTIILLWCFNGAAPGVDGTEVRGSEPSWPVLRDCNMPPNMEGKYCGIRFYERRYYFNKTENKCVLFVPTKCGNQYNQGNNFRKRKGCIRKCIDESPCLKKTWRNDTGPLDGFAYYPPLDICIGISYKPSAKLWPQNNIFSNADECQKNCAPADPI</sequence>
<dbReference type="Pfam" id="PF00014">
    <property type="entry name" value="Kunitz_BPTI"/>
    <property type="match status" value="1"/>
</dbReference>
<dbReference type="PROSITE" id="PS50279">
    <property type="entry name" value="BPTI_KUNITZ_2"/>
    <property type="match status" value="1"/>
</dbReference>